<dbReference type="AlphaFoldDB" id="A0A0M6XJJ9"/>
<dbReference type="OrthoDB" id="7769014at2"/>
<evidence type="ECO:0008006" key="3">
    <source>
        <dbReference type="Google" id="ProtNLM"/>
    </source>
</evidence>
<dbReference type="EMBL" id="CXPG01000005">
    <property type="protein sequence ID" value="CTQ31279.1"/>
    <property type="molecule type" value="Genomic_DNA"/>
</dbReference>
<dbReference type="Gene3D" id="3.90.1480.20">
    <property type="entry name" value="Glycosyl transferase family 29"/>
    <property type="match status" value="1"/>
</dbReference>
<dbReference type="Proteomes" id="UP000048908">
    <property type="component" value="Unassembled WGS sequence"/>
</dbReference>
<dbReference type="RefSeq" id="WP_055680793.1">
    <property type="nucleotide sequence ID" value="NZ_CXPG01000005.1"/>
</dbReference>
<reference evidence="1 2" key="1">
    <citation type="submission" date="2015-07" db="EMBL/GenBank/DDBJ databases">
        <authorList>
            <person name="Noorani M."/>
        </authorList>
    </citation>
    <scope>NUCLEOTIDE SEQUENCE [LARGE SCALE GENOMIC DNA]</scope>
    <source>
        <strain evidence="1 2">CECT 5088</strain>
    </source>
</reference>
<name>A0A0M6XJJ9_9RHOB</name>
<dbReference type="STRING" id="282197.SAMN04488517_101774"/>
<gene>
    <name evidence="1" type="ORF">JAN5088_00033</name>
</gene>
<proteinExistence type="predicted"/>
<evidence type="ECO:0000313" key="2">
    <source>
        <dbReference type="Proteomes" id="UP000048908"/>
    </source>
</evidence>
<dbReference type="InterPro" id="IPR038578">
    <property type="entry name" value="GT29-like_sf"/>
</dbReference>
<organism evidence="1 2">
    <name type="scientific">Jannaschia rubra</name>
    <dbReference type="NCBI Taxonomy" id="282197"/>
    <lineage>
        <taxon>Bacteria</taxon>
        <taxon>Pseudomonadati</taxon>
        <taxon>Pseudomonadota</taxon>
        <taxon>Alphaproteobacteria</taxon>
        <taxon>Rhodobacterales</taxon>
        <taxon>Roseobacteraceae</taxon>
        <taxon>Jannaschia</taxon>
    </lineage>
</organism>
<evidence type="ECO:0000313" key="1">
    <source>
        <dbReference type="EMBL" id="CTQ31279.1"/>
    </source>
</evidence>
<protein>
    <recommendedName>
        <fullName evidence="3">Glycosyltransferase family 29 (Sialyltransferase)</fullName>
    </recommendedName>
</protein>
<keyword evidence="2" id="KW-1185">Reference proteome</keyword>
<accession>A0A0M6XJJ9</accession>
<sequence length="255" mass="28771">MRIRTRRIEAAAKRLRARLQLVPWLPGGPDQLRPSDFRDLRVIVIGPAETVTEDLEGTDVDSYDVVVRLNNGLMLSEAQPDVLGRRTDVLFHNLREEGERSAGAIPASRLNALGVGMVVYPHWRNRRLRDLYWAKRAELGRDGGPPVRIVPPRMTDRIRRAIGDRPPTVGTSAVMFFLDCPIAELAIHGFTFFETAYASGYNPAVRTGAEARAWVDARGAHEPLSEKAALRRRLEAPHRPEVVLGRHVRRHLYQD</sequence>